<keyword evidence="2" id="KW-1185">Reference proteome</keyword>
<accession>A0ACA9NL21</accession>
<organism evidence="1 2">
    <name type="scientific">Dentiscutata heterogama</name>
    <dbReference type="NCBI Taxonomy" id="1316150"/>
    <lineage>
        <taxon>Eukaryota</taxon>
        <taxon>Fungi</taxon>
        <taxon>Fungi incertae sedis</taxon>
        <taxon>Mucoromycota</taxon>
        <taxon>Glomeromycotina</taxon>
        <taxon>Glomeromycetes</taxon>
        <taxon>Diversisporales</taxon>
        <taxon>Gigasporaceae</taxon>
        <taxon>Dentiscutata</taxon>
    </lineage>
</organism>
<evidence type="ECO:0000313" key="1">
    <source>
        <dbReference type="EMBL" id="CAG8664177.1"/>
    </source>
</evidence>
<evidence type="ECO:0000313" key="2">
    <source>
        <dbReference type="Proteomes" id="UP000789702"/>
    </source>
</evidence>
<comment type="caution">
    <text evidence="1">The sequence shown here is derived from an EMBL/GenBank/DDBJ whole genome shotgun (WGS) entry which is preliminary data.</text>
</comment>
<feature type="non-terminal residue" evidence="1">
    <location>
        <position position="1"/>
    </location>
</feature>
<proteinExistence type="predicted"/>
<protein>
    <submittedName>
        <fullName evidence="1">6219_t:CDS:1</fullName>
    </submittedName>
</protein>
<gene>
    <name evidence="1" type="ORF">DHETER_LOCUS9892</name>
</gene>
<reference evidence="1" key="1">
    <citation type="submission" date="2021-06" db="EMBL/GenBank/DDBJ databases">
        <authorList>
            <person name="Kallberg Y."/>
            <person name="Tangrot J."/>
            <person name="Rosling A."/>
        </authorList>
    </citation>
    <scope>NUCLEOTIDE SEQUENCE</scope>
    <source>
        <strain evidence="1">IL203A</strain>
    </source>
</reference>
<name>A0ACA9NL21_9GLOM</name>
<sequence>IKSLLSYLSDNMSLYRMNKQKFYFKATLYLGNGKTGDQVRNKISSLINRYMEESSNKTGKGASNWLFYTEMNDIFGNRENVNPDYLVNSTGQAKLENKL</sequence>
<dbReference type="EMBL" id="CAJVPU010018167">
    <property type="protein sequence ID" value="CAG8664177.1"/>
    <property type="molecule type" value="Genomic_DNA"/>
</dbReference>
<dbReference type="Proteomes" id="UP000789702">
    <property type="component" value="Unassembled WGS sequence"/>
</dbReference>